<dbReference type="PANTHER" id="PTHR31005">
    <property type="entry name" value="DUF4139 DOMAIN-CONTAINING PROTEIN"/>
    <property type="match status" value="1"/>
</dbReference>
<dbReference type="Pfam" id="PF13598">
    <property type="entry name" value="DUF4139"/>
    <property type="match status" value="1"/>
</dbReference>
<dbReference type="InterPro" id="IPR011935">
    <property type="entry name" value="CHP02231"/>
</dbReference>
<dbReference type="Proteomes" id="UP001596353">
    <property type="component" value="Unassembled WGS sequence"/>
</dbReference>
<evidence type="ECO:0000259" key="1">
    <source>
        <dbReference type="Pfam" id="PF13598"/>
    </source>
</evidence>
<comment type="caution">
    <text evidence="2">The sequence shown here is derived from an EMBL/GenBank/DDBJ whole genome shotgun (WGS) entry which is preliminary data.</text>
</comment>
<sequence length="132" mass="14598">MSQLTLSVTAEAEAELTLSLSYPVDAGWRPVYDLYLRGQDPSTLEITRGAMIAQYSGENWEDVAVILSTLAPASQISPSIVAPVLRRIEEPEPPRPWPPCARKAAAWMQRHLSWNRRSGSTTVSRPPLTGRV</sequence>
<reference evidence="3" key="1">
    <citation type="journal article" date="2019" name="Int. J. Syst. Evol. Microbiol.">
        <title>The Global Catalogue of Microorganisms (GCM) 10K type strain sequencing project: providing services to taxonomists for standard genome sequencing and annotation.</title>
        <authorList>
            <consortium name="The Broad Institute Genomics Platform"/>
            <consortium name="The Broad Institute Genome Sequencing Center for Infectious Disease"/>
            <person name="Wu L."/>
            <person name="Ma J."/>
        </authorList>
    </citation>
    <scope>NUCLEOTIDE SEQUENCE [LARGE SCALE GENOMIC DNA]</scope>
    <source>
        <strain evidence="3">CCUG 66188</strain>
    </source>
</reference>
<dbReference type="PANTHER" id="PTHR31005:SF8">
    <property type="entry name" value="DUF4139 DOMAIN-CONTAINING PROTEIN"/>
    <property type="match status" value="1"/>
</dbReference>
<evidence type="ECO:0000313" key="2">
    <source>
        <dbReference type="EMBL" id="MFC6761218.1"/>
    </source>
</evidence>
<dbReference type="InterPro" id="IPR037291">
    <property type="entry name" value="DUF4139"/>
</dbReference>
<name>A0ABW2B784_9RHOB</name>
<feature type="domain" description="DUF4139" evidence="1">
    <location>
        <begin position="19"/>
        <end position="90"/>
    </location>
</feature>
<proteinExistence type="predicted"/>
<keyword evidence="3" id="KW-1185">Reference proteome</keyword>
<dbReference type="EMBL" id="JBHSWG010000001">
    <property type="protein sequence ID" value="MFC6761218.1"/>
    <property type="molecule type" value="Genomic_DNA"/>
</dbReference>
<protein>
    <submittedName>
        <fullName evidence="2">DUF4139 domain-containing protein</fullName>
    </submittedName>
</protein>
<gene>
    <name evidence="2" type="ORF">ACFQFQ_19930</name>
</gene>
<organism evidence="2 3">
    <name type="scientific">Sulfitobacter porphyrae</name>
    <dbReference type="NCBI Taxonomy" id="1246864"/>
    <lineage>
        <taxon>Bacteria</taxon>
        <taxon>Pseudomonadati</taxon>
        <taxon>Pseudomonadota</taxon>
        <taxon>Alphaproteobacteria</taxon>
        <taxon>Rhodobacterales</taxon>
        <taxon>Roseobacteraceae</taxon>
        <taxon>Sulfitobacter</taxon>
    </lineage>
</organism>
<accession>A0ABW2B784</accession>
<evidence type="ECO:0000313" key="3">
    <source>
        <dbReference type="Proteomes" id="UP001596353"/>
    </source>
</evidence>